<comment type="caution">
    <text evidence="1">The sequence shown here is derived from an EMBL/GenBank/DDBJ whole genome shotgun (WGS) entry which is preliminary data.</text>
</comment>
<evidence type="ECO:0000313" key="2">
    <source>
        <dbReference type="Proteomes" id="UP000282876"/>
    </source>
</evidence>
<organism evidence="1 2">
    <name type="scientific">Tubulinosema ratisbonensis</name>
    <dbReference type="NCBI Taxonomy" id="291195"/>
    <lineage>
        <taxon>Eukaryota</taxon>
        <taxon>Fungi</taxon>
        <taxon>Fungi incertae sedis</taxon>
        <taxon>Microsporidia</taxon>
        <taxon>Tubulinosematoidea</taxon>
        <taxon>Tubulinosematidae</taxon>
        <taxon>Tubulinosema</taxon>
    </lineage>
</organism>
<dbReference type="AlphaFoldDB" id="A0A437APA5"/>
<dbReference type="Proteomes" id="UP000282876">
    <property type="component" value="Unassembled WGS sequence"/>
</dbReference>
<dbReference type="OrthoDB" id="2196525at2759"/>
<evidence type="ECO:0000313" key="1">
    <source>
        <dbReference type="EMBL" id="RVD92982.1"/>
    </source>
</evidence>
<dbReference type="VEuPathDB" id="MicrosporidiaDB:TUBRATIS_004920"/>
<dbReference type="EMBL" id="RCSS01000109">
    <property type="protein sequence ID" value="RVD92982.1"/>
    <property type="molecule type" value="Genomic_DNA"/>
</dbReference>
<gene>
    <name evidence="1" type="ORF">TUBRATIS_004920</name>
</gene>
<feature type="non-terminal residue" evidence="1">
    <location>
        <position position="146"/>
    </location>
</feature>
<reference evidence="1 2" key="1">
    <citation type="submission" date="2018-10" db="EMBL/GenBank/DDBJ databases">
        <title>Draft genome sequence of the microsporidian Tubulinosema ratisbonensis.</title>
        <authorList>
            <person name="Polonais V."/>
            <person name="Peyretaillade E."/>
            <person name="Niehus S."/>
            <person name="Wawrzyniak I."/>
            <person name="Franchet A."/>
            <person name="Gaspin C."/>
            <person name="Reichstadt M."/>
            <person name="Belser C."/>
            <person name="Labadie K."/>
            <person name="Delbac F."/>
            <person name="Ferrandon D."/>
        </authorList>
    </citation>
    <scope>NUCLEOTIDE SEQUENCE [LARGE SCALE GENOMIC DNA]</scope>
    <source>
        <strain evidence="1 2">Franzen</strain>
    </source>
</reference>
<proteinExistence type="predicted"/>
<name>A0A437APA5_9MICR</name>
<keyword evidence="2" id="KW-1185">Reference proteome</keyword>
<accession>A0A437APA5</accession>
<sequence>MLAHLLFISSFFIKNQDNIYIQNIKGSAKGSTNTENGTDFKFDQLNNKYIFIDTFTNKVLDNKHGLKPNDLLFYTKHGNKNQLIDVVSDFDGNVKLMIDVLYIKYDSAKESFVTVNSKEESDNFVFVDSKSFKEYFIKPTQITKDS</sequence>
<protein>
    <submittedName>
        <fullName evidence="1">Uncharacterized protein</fullName>
    </submittedName>
</protein>